<reference evidence="2 3" key="1">
    <citation type="journal article" date="2016" name="Nat. Commun.">
        <title>Ectomycorrhizal ecology is imprinted in the genome of the dominant symbiotic fungus Cenococcum geophilum.</title>
        <authorList>
            <consortium name="DOE Joint Genome Institute"/>
            <person name="Peter M."/>
            <person name="Kohler A."/>
            <person name="Ohm R.A."/>
            <person name="Kuo A."/>
            <person name="Krutzmann J."/>
            <person name="Morin E."/>
            <person name="Arend M."/>
            <person name="Barry K.W."/>
            <person name="Binder M."/>
            <person name="Choi C."/>
            <person name="Clum A."/>
            <person name="Copeland A."/>
            <person name="Grisel N."/>
            <person name="Haridas S."/>
            <person name="Kipfer T."/>
            <person name="LaButti K."/>
            <person name="Lindquist E."/>
            <person name="Lipzen A."/>
            <person name="Maire R."/>
            <person name="Meier B."/>
            <person name="Mihaltcheva S."/>
            <person name="Molinier V."/>
            <person name="Murat C."/>
            <person name="Poggeler S."/>
            <person name="Quandt C.A."/>
            <person name="Sperisen C."/>
            <person name="Tritt A."/>
            <person name="Tisserant E."/>
            <person name="Crous P.W."/>
            <person name="Henrissat B."/>
            <person name="Nehls U."/>
            <person name="Egli S."/>
            <person name="Spatafora J.W."/>
            <person name="Grigoriev I.V."/>
            <person name="Martin F.M."/>
        </authorList>
    </citation>
    <scope>NUCLEOTIDE SEQUENCE [LARGE SCALE GENOMIC DNA]</scope>
    <source>
        <strain evidence="2 3">CBS 459.81</strain>
    </source>
</reference>
<dbReference type="Proteomes" id="UP000250266">
    <property type="component" value="Unassembled WGS sequence"/>
</dbReference>
<feature type="region of interest" description="Disordered" evidence="1">
    <location>
        <begin position="27"/>
        <end position="69"/>
    </location>
</feature>
<proteinExistence type="predicted"/>
<feature type="region of interest" description="Disordered" evidence="1">
    <location>
        <begin position="1"/>
        <end position="20"/>
    </location>
</feature>
<accession>A0A8E2ECX4</accession>
<keyword evidence="3" id="KW-1185">Reference proteome</keyword>
<sequence length="69" mass="7688">MHVNNSKIWFENSEGSVPASGCRILLSAPGQRERTKGQQSAHHHISRHLPSTSEHSSVELKHKSLQSFS</sequence>
<name>A0A8E2ECX4_9PEZI</name>
<evidence type="ECO:0000313" key="2">
    <source>
        <dbReference type="EMBL" id="OCK81548.1"/>
    </source>
</evidence>
<evidence type="ECO:0000313" key="3">
    <source>
        <dbReference type="Proteomes" id="UP000250266"/>
    </source>
</evidence>
<evidence type="ECO:0000256" key="1">
    <source>
        <dbReference type="SAM" id="MobiDB-lite"/>
    </source>
</evidence>
<gene>
    <name evidence="2" type="ORF">K432DRAFT_381251</name>
</gene>
<dbReference type="AlphaFoldDB" id="A0A8E2ECX4"/>
<protein>
    <submittedName>
        <fullName evidence="2">Uncharacterized protein</fullName>
    </submittedName>
</protein>
<dbReference type="EMBL" id="KV744917">
    <property type="protein sequence ID" value="OCK81548.1"/>
    <property type="molecule type" value="Genomic_DNA"/>
</dbReference>
<organism evidence="2 3">
    <name type="scientific">Lepidopterella palustris CBS 459.81</name>
    <dbReference type="NCBI Taxonomy" id="1314670"/>
    <lineage>
        <taxon>Eukaryota</taxon>
        <taxon>Fungi</taxon>
        <taxon>Dikarya</taxon>
        <taxon>Ascomycota</taxon>
        <taxon>Pezizomycotina</taxon>
        <taxon>Dothideomycetes</taxon>
        <taxon>Pleosporomycetidae</taxon>
        <taxon>Mytilinidiales</taxon>
        <taxon>Argynnaceae</taxon>
        <taxon>Lepidopterella</taxon>
    </lineage>
</organism>